<evidence type="ECO:0000313" key="4">
    <source>
        <dbReference type="Proteomes" id="UP000198418"/>
    </source>
</evidence>
<dbReference type="Gene3D" id="6.10.340.10">
    <property type="match status" value="1"/>
</dbReference>
<organism evidence="3 4">
    <name type="scientific">Rhodoblastus acidophilus</name>
    <name type="common">Rhodopseudomonas acidophila</name>
    <dbReference type="NCBI Taxonomy" id="1074"/>
    <lineage>
        <taxon>Bacteria</taxon>
        <taxon>Pseudomonadati</taxon>
        <taxon>Pseudomonadota</taxon>
        <taxon>Alphaproteobacteria</taxon>
        <taxon>Hyphomicrobiales</taxon>
        <taxon>Rhodoblastaceae</taxon>
        <taxon>Rhodoblastus</taxon>
    </lineage>
</organism>
<gene>
    <name evidence="3" type="ORF">SAMN06265338_11465</name>
</gene>
<dbReference type="Pfam" id="PF00672">
    <property type="entry name" value="HAMP"/>
    <property type="match status" value="1"/>
</dbReference>
<dbReference type="Proteomes" id="UP000198418">
    <property type="component" value="Unassembled WGS sequence"/>
</dbReference>
<keyword evidence="3" id="KW-0418">Kinase</keyword>
<reference evidence="4" key="1">
    <citation type="submission" date="2017-06" db="EMBL/GenBank/DDBJ databases">
        <authorList>
            <person name="Varghese N."/>
            <person name="Submissions S."/>
        </authorList>
    </citation>
    <scope>NUCLEOTIDE SEQUENCE [LARGE SCALE GENOMIC DNA]</scope>
    <source>
        <strain evidence="4">DSM 137</strain>
    </source>
</reference>
<keyword evidence="1" id="KW-0812">Transmembrane</keyword>
<dbReference type="OrthoDB" id="9797588at2"/>
<keyword evidence="3" id="KW-0808">Transferase</keyword>
<dbReference type="SUPFAM" id="SSF158472">
    <property type="entry name" value="HAMP domain-like"/>
    <property type="match status" value="1"/>
</dbReference>
<proteinExistence type="predicted"/>
<evidence type="ECO:0000256" key="1">
    <source>
        <dbReference type="SAM" id="Phobius"/>
    </source>
</evidence>
<dbReference type="CDD" id="cd06225">
    <property type="entry name" value="HAMP"/>
    <property type="match status" value="1"/>
</dbReference>
<feature type="domain" description="HAMP" evidence="2">
    <location>
        <begin position="233"/>
        <end position="286"/>
    </location>
</feature>
<keyword evidence="1" id="KW-1133">Transmembrane helix</keyword>
<evidence type="ECO:0000259" key="2">
    <source>
        <dbReference type="PROSITE" id="PS50885"/>
    </source>
</evidence>
<accession>A0A212S7K3</accession>
<keyword evidence="1" id="KW-0472">Membrane</keyword>
<dbReference type="GO" id="GO:0016020">
    <property type="term" value="C:membrane"/>
    <property type="evidence" value="ECO:0007669"/>
    <property type="project" value="InterPro"/>
</dbReference>
<dbReference type="EMBL" id="FYDG01000014">
    <property type="protein sequence ID" value="SNB81108.1"/>
    <property type="molecule type" value="Genomic_DNA"/>
</dbReference>
<feature type="transmembrane region" description="Helical" evidence="1">
    <location>
        <begin position="209"/>
        <end position="231"/>
    </location>
</feature>
<dbReference type="RefSeq" id="WP_088522112.1">
    <property type="nucleotide sequence ID" value="NZ_FYDG01000014.1"/>
</dbReference>
<sequence>MGLTLRFNIILTACYLAGLGLCLWPFYQLSRHEALEELQAQIDVLRGQALSVRKYTSDEIRPLLDDQSSIQFLPQTIPSFSAQTVFRNFRSINPQYFYKEAALNPTNPSDLAKDWEQSVIEKLSADPKLEKDVSIRVTEAGPQYTVTYPMLIKDEGCLTCHSTPDKAPPSMVALYGSKNGFGWKLNQTLVAQIISVPMSVADAKVWRNLMQFVGISSGIFLMSLIVLNILLRRYVISPVNKMASIAEAYSMGEPTHQEFEYPGSDEVASLSRSFNRMRRSLDVAMKMLDA</sequence>
<dbReference type="GO" id="GO:0016301">
    <property type="term" value="F:kinase activity"/>
    <property type="evidence" value="ECO:0007669"/>
    <property type="project" value="UniProtKB-KW"/>
</dbReference>
<evidence type="ECO:0000313" key="3">
    <source>
        <dbReference type="EMBL" id="SNB81108.1"/>
    </source>
</evidence>
<protein>
    <submittedName>
        <fullName evidence="3">Protein-histidine pros-kinase</fullName>
    </submittedName>
</protein>
<dbReference type="AlphaFoldDB" id="A0A212S7K3"/>
<dbReference type="PROSITE" id="PS50885">
    <property type="entry name" value="HAMP"/>
    <property type="match status" value="1"/>
</dbReference>
<name>A0A212S7K3_RHOAC</name>
<keyword evidence="4" id="KW-1185">Reference proteome</keyword>
<dbReference type="InterPro" id="IPR003660">
    <property type="entry name" value="HAMP_dom"/>
</dbReference>
<dbReference type="SMART" id="SM00304">
    <property type="entry name" value="HAMP"/>
    <property type="match status" value="1"/>
</dbReference>
<dbReference type="InterPro" id="IPR021796">
    <property type="entry name" value="Tll0287-like_dom"/>
</dbReference>
<feature type="transmembrane region" description="Helical" evidence="1">
    <location>
        <begin position="7"/>
        <end position="27"/>
    </location>
</feature>
<dbReference type="Pfam" id="PF11845">
    <property type="entry name" value="Tll0287-like"/>
    <property type="match status" value="1"/>
</dbReference>
<dbReference type="GO" id="GO:0007165">
    <property type="term" value="P:signal transduction"/>
    <property type="evidence" value="ECO:0007669"/>
    <property type="project" value="InterPro"/>
</dbReference>